<dbReference type="CDD" id="cd01176">
    <property type="entry name" value="IPT_RBP-Jkappa"/>
    <property type="match status" value="1"/>
</dbReference>
<dbReference type="InterPro" id="IPR038007">
    <property type="entry name" value="RBP-Jkappa_IPT"/>
</dbReference>
<evidence type="ECO:0000256" key="5">
    <source>
        <dbReference type="ARBA" id="ARBA00022976"/>
    </source>
</evidence>
<dbReference type="Proteomes" id="UP000678499">
    <property type="component" value="Unassembled WGS sequence"/>
</dbReference>
<dbReference type="GO" id="GO:0000122">
    <property type="term" value="P:negative regulation of transcription by RNA polymerase II"/>
    <property type="evidence" value="ECO:0007669"/>
    <property type="project" value="UniProtKB-ARBA"/>
</dbReference>
<dbReference type="GO" id="GO:0048513">
    <property type="term" value="P:animal organ development"/>
    <property type="evidence" value="ECO:0007669"/>
    <property type="project" value="UniProtKB-ARBA"/>
</dbReference>
<dbReference type="OrthoDB" id="5600360at2759"/>
<keyword evidence="5" id="KW-0914">Notch signaling pathway</keyword>
<dbReference type="EMBL" id="OA883642">
    <property type="protein sequence ID" value="CAD7279360.1"/>
    <property type="molecule type" value="Genomic_DNA"/>
</dbReference>
<evidence type="ECO:0000256" key="11">
    <source>
        <dbReference type="SAM" id="MobiDB-lite"/>
    </source>
</evidence>
<evidence type="ECO:0000259" key="12">
    <source>
        <dbReference type="SMART" id="SM01267"/>
    </source>
</evidence>
<dbReference type="SUPFAM" id="SSF49417">
    <property type="entry name" value="p53-like transcription factors"/>
    <property type="match status" value="1"/>
</dbReference>
<dbReference type="InterPro" id="IPR015351">
    <property type="entry name" value="RBP-J/Cbf11/Cbf12_DNA-bd"/>
</dbReference>
<feature type="compositionally biased region" description="Polar residues" evidence="11">
    <location>
        <begin position="1"/>
        <end position="19"/>
    </location>
</feature>
<evidence type="ECO:0000256" key="9">
    <source>
        <dbReference type="ARBA" id="ARBA00023163"/>
    </source>
</evidence>
<gene>
    <name evidence="14" type="ORF">NMOB1V02_LOCUS7033</name>
</gene>
<evidence type="ECO:0000256" key="10">
    <source>
        <dbReference type="ARBA" id="ARBA00023242"/>
    </source>
</evidence>
<evidence type="ECO:0000256" key="3">
    <source>
        <dbReference type="ARBA" id="ARBA00022491"/>
    </source>
</evidence>
<name>A0A7R9BRN7_9CRUS</name>
<evidence type="ECO:0000256" key="2">
    <source>
        <dbReference type="ARBA" id="ARBA00009704"/>
    </source>
</evidence>
<dbReference type="GO" id="GO:1990433">
    <property type="term" value="C:CSL-Notch-Mastermind transcription factor complex"/>
    <property type="evidence" value="ECO:0007669"/>
    <property type="project" value="UniProtKB-ARBA"/>
</dbReference>
<feature type="compositionally biased region" description="Basic and acidic residues" evidence="11">
    <location>
        <begin position="84"/>
        <end position="101"/>
    </location>
</feature>
<proteinExistence type="inferred from homology"/>
<evidence type="ECO:0000256" key="4">
    <source>
        <dbReference type="ARBA" id="ARBA00022737"/>
    </source>
</evidence>
<dbReference type="Pfam" id="PF09270">
    <property type="entry name" value="BTD"/>
    <property type="match status" value="1"/>
</dbReference>
<dbReference type="Gene3D" id="2.60.40.1450">
    <property type="entry name" value="LAG1, DNA binding domain"/>
    <property type="match status" value="1"/>
</dbReference>
<evidence type="ECO:0000259" key="13">
    <source>
        <dbReference type="SMART" id="SM01268"/>
    </source>
</evidence>
<keyword evidence="3" id="KW-0678">Repressor</keyword>
<keyword evidence="7" id="KW-0238">DNA-binding</keyword>
<feature type="region of interest" description="Disordered" evidence="11">
    <location>
        <begin position="1"/>
        <end position="20"/>
    </location>
</feature>
<dbReference type="InterPro" id="IPR013783">
    <property type="entry name" value="Ig-like_fold"/>
</dbReference>
<dbReference type="GO" id="GO:0000978">
    <property type="term" value="F:RNA polymerase II cis-regulatory region sequence-specific DNA binding"/>
    <property type="evidence" value="ECO:0007669"/>
    <property type="project" value="InterPro"/>
</dbReference>
<dbReference type="SUPFAM" id="SSF110217">
    <property type="entry name" value="DNA-binding protein LAG-1 (CSL)"/>
    <property type="match status" value="1"/>
</dbReference>
<dbReference type="FunFam" id="2.60.40.10:FF:000074">
    <property type="entry name" value="Recombining binding protein suppressor of hairless, putative"/>
    <property type="match status" value="1"/>
</dbReference>
<keyword evidence="8" id="KW-0010">Activator</keyword>
<dbReference type="EMBL" id="CAJPEX010001605">
    <property type="protein sequence ID" value="CAG0919512.1"/>
    <property type="molecule type" value="Genomic_DNA"/>
</dbReference>
<feature type="domain" description="RBP-J/Cbf11/Cbf12 DNA binding" evidence="12">
    <location>
        <begin position="123"/>
        <end position="251"/>
    </location>
</feature>
<reference evidence="14" key="1">
    <citation type="submission" date="2020-11" db="EMBL/GenBank/DDBJ databases">
        <authorList>
            <person name="Tran Van P."/>
        </authorList>
    </citation>
    <scope>NUCLEOTIDE SEQUENCE</scope>
</reference>
<protein>
    <submittedName>
        <fullName evidence="14">Uncharacterized protein</fullName>
    </submittedName>
</protein>
<dbReference type="GO" id="GO:0005654">
    <property type="term" value="C:nucleoplasm"/>
    <property type="evidence" value="ECO:0007669"/>
    <property type="project" value="UniProtKB-ARBA"/>
</dbReference>
<dbReference type="GO" id="GO:0001228">
    <property type="term" value="F:DNA-binding transcription activator activity, RNA polymerase II-specific"/>
    <property type="evidence" value="ECO:0007669"/>
    <property type="project" value="InterPro"/>
</dbReference>
<dbReference type="AlphaFoldDB" id="A0A7R9BRN7"/>
<feature type="region of interest" description="Disordered" evidence="11">
    <location>
        <begin position="572"/>
        <end position="616"/>
    </location>
</feature>
<keyword evidence="6" id="KW-0805">Transcription regulation</keyword>
<keyword evidence="15" id="KW-1185">Reference proteome</keyword>
<sequence length="616" mass="68850">MDLTTFSQRGHPLSHSSIGLGNHMGYSNFIPFMGMADNSWMERMQQAALQAAAASPPPAHSNVRPSVPLLKPMRSSPPQPPGEIDDRPSESARDSPEENDKGGGSPLTRQAMRDYLRDRQDMVVIVTHAKVVQKSYGNEKRFFCPPPCVSLLGDGWRKKRFADNKKEPENLCAFIGIGNNCDDMQPLDFAENKSVSTAKTLFISDTDKRKHFMLSVKLFYGLEKDLGVFHGKRIKVISKPSKKKQSLRNAELCVASGTHVALFNRLRSQTVSTRYLSVQNENFCASSSLWGAFTIYLLEDNEGESLEFTVRDGFIHYGNTVKLVCTNTGMALPRLVIRKVDKQHVLLNADDPVSQLHKCAFYLKDTDRMYLSVAQDTIVQFQSQLEENGREKISDGATWTIISTDRAEYRFVARFFCVFEFTDLPGCLCTYLSILVMNSAVDIVHRFCEGMGPVKRRVTPVPVVHSMNMNGGGDVSMLELTGENFSPSLTVWFGDVSAETLYRCEENMLCVIPDISSFKHGWRWVRQTKQVPVSLVRDDGIIYSTKLTFSYTPEPGPRPRCEIVERILKRKNEDVDEEDVGAPKASSSSSSSVSSASSDCSSPNPLLHKALPVRLP</sequence>
<dbReference type="InterPro" id="IPR014756">
    <property type="entry name" value="Ig_E-set"/>
</dbReference>
<dbReference type="Gene3D" id="2.60.40.10">
    <property type="entry name" value="Immunoglobulins"/>
    <property type="match status" value="1"/>
</dbReference>
<dbReference type="InterPro" id="IPR040159">
    <property type="entry name" value="CLS_fam"/>
</dbReference>
<feature type="domain" description="Beta-trefoil DNA-binding" evidence="13">
    <location>
        <begin position="252"/>
        <end position="399"/>
    </location>
</feature>
<dbReference type="SUPFAM" id="SSF81296">
    <property type="entry name" value="E set domains"/>
    <property type="match status" value="1"/>
</dbReference>
<dbReference type="SMART" id="SM01268">
    <property type="entry name" value="BTD"/>
    <property type="match status" value="1"/>
</dbReference>
<evidence type="ECO:0000256" key="7">
    <source>
        <dbReference type="ARBA" id="ARBA00023125"/>
    </source>
</evidence>
<evidence type="ECO:0000313" key="15">
    <source>
        <dbReference type="Proteomes" id="UP000678499"/>
    </source>
</evidence>
<dbReference type="SMART" id="SM01267">
    <property type="entry name" value="LAG1_DNAbind"/>
    <property type="match status" value="1"/>
</dbReference>
<evidence type="ECO:0000256" key="1">
    <source>
        <dbReference type="ARBA" id="ARBA00004123"/>
    </source>
</evidence>
<dbReference type="FunFam" id="2.60.40.1450:FF:000001">
    <property type="entry name" value="Recombining binding protein suppressor of hairless"/>
    <property type="match status" value="1"/>
</dbReference>
<dbReference type="InterPro" id="IPR037095">
    <property type="entry name" value="RBP-J/Cbf11_DNA-bd_sf"/>
</dbReference>
<keyword evidence="10" id="KW-0539">Nucleus</keyword>
<evidence type="ECO:0000256" key="8">
    <source>
        <dbReference type="ARBA" id="ARBA00023159"/>
    </source>
</evidence>
<dbReference type="Pfam" id="PF09271">
    <property type="entry name" value="LAG1-DNAbind"/>
    <property type="match status" value="1"/>
</dbReference>
<accession>A0A7R9BRN7</accession>
<dbReference type="Gene3D" id="2.80.10.50">
    <property type="match status" value="1"/>
</dbReference>
<keyword evidence="9" id="KW-0804">Transcription</keyword>
<dbReference type="GO" id="GO:0007219">
    <property type="term" value="P:Notch signaling pathway"/>
    <property type="evidence" value="ECO:0007669"/>
    <property type="project" value="UniProtKB-KW"/>
</dbReference>
<evidence type="ECO:0000313" key="14">
    <source>
        <dbReference type="EMBL" id="CAD7279360.1"/>
    </source>
</evidence>
<comment type="similarity">
    <text evidence="2">Belongs to the Su(H) family.</text>
</comment>
<dbReference type="Pfam" id="PF20144">
    <property type="entry name" value="TIG_SUH"/>
    <property type="match status" value="1"/>
</dbReference>
<dbReference type="InterPro" id="IPR036358">
    <property type="entry name" value="BTD_sf"/>
</dbReference>
<keyword evidence="4" id="KW-0677">Repeat</keyword>
<dbReference type="PANTHER" id="PTHR10665">
    <property type="entry name" value="RECOMBINING BINDING PROTEIN SUPPRESSOR OF HAIRLESS"/>
    <property type="match status" value="1"/>
</dbReference>
<dbReference type="InterPro" id="IPR015350">
    <property type="entry name" value="Beta-trefoil_DNA-bd_dom"/>
</dbReference>
<organism evidence="14">
    <name type="scientific">Notodromas monacha</name>
    <dbReference type="NCBI Taxonomy" id="399045"/>
    <lineage>
        <taxon>Eukaryota</taxon>
        <taxon>Metazoa</taxon>
        <taxon>Ecdysozoa</taxon>
        <taxon>Arthropoda</taxon>
        <taxon>Crustacea</taxon>
        <taxon>Oligostraca</taxon>
        <taxon>Ostracoda</taxon>
        <taxon>Podocopa</taxon>
        <taxon>Podocopida</taxon>
        <taxon>Cypridocopina</taxon>
        <taxon>Cypridoidea</taxon>
        <taxon>Cyprididae</taxon>
        <taxon>Notodromas</taxon>
    </lineage>
</organism>
<dbReference type="FunFam" id="2.80.10.50:FF:000003">
    <property type="entry name" value="recombining binding protein suppressor of hairless"/>
    <property type="match status" value="1"/>
</dbReference>
<feature type="region of interest" description="Disordered" evidence="11">
    <location>
        <begin position="51"/>
        <end position="108"/>
    </location>
</feature>
<comment type="subcellular location">
    <subcellularLocation>
        <location evidence="1">Nucleus</location>
    </subcellularLocation>
</comment>
<dbReference type="InterPro" id="IPR008967">
    <property type="entry name" value="p53-like_TF_DNA-bd_sf"/>
</dbReference>
<feature type="compositionally biased region" description="Low complexity" evidence="11">
    <location>
        <begin position="586"/>
        <end position="602"/>
    </location>
</feature>
<evidence type="ECO:0000256" key="6">
    <source>
        <dbReference type="ARBA" id="ARBA00023015"/>
    </source>
</evidence>